<evidence type="ECO:0000313" key="3">
    <source>
        <dbReference type="Proteomes" id="UP000198406"/>
    </source>
</evidence>
<dbReference type="InParanoid" id="A0A1Z5KHT3"/>
<proteinExistence type="predicted"/>
<dbReference type="OrthoDB" id="195888at2759"/>
<dbReference type="EMBL" id="BDSP01000231">
    <property type="protein sequence ID" value="GAX25787.1"/>
    <property type="molecule type" value="Genomic_DNA"/>
</dbReference>
<dbReference type="Proteomes" id="UP000198406">
    <property type="component" value="Unassembled WGS sequence"/>
</dbReference>
<feature type="transmembrane region" description="Helical" evidence="1">
    <location>
        <begin position="12"/>
        <end position="31"/>
    </location>
</feature>
<accession>A0A1Z5KHT3</accession>
<sequence length="156" mass="17562">MSSKHRLTRSFRTLSVIVYLANTVVALHFASHAPFSYLHFLDGTLTAVACLTMLCVATETPTVITERLERSKLGEVLFTFRGRYVIDVLISLHLFAMAAWGFLCAVATLSLIFGIRFLGVKQPDAFNEIFRQSDVESQGDSYTMESEYDTPVVERR</sequence>
<protein>
    <submittedName>
        <fullName evidence="2">Uncharacterized protein</fullName>
    </submittedName>
</protein>
<keyword evidence="1" id="KW-0472">Membrane</keyword>
<comment type="caution">
    <text evidence="2">The sequence shown here is derived from an EMBL/GenBank/DDBJ whole genome shotgun (WGS) entry which is preliminary data.</text>
</comment>
<gene>
    <name evidence="2" type="ORF">FisN_8Hh310</name>
</gene>
<keyword evidence="3" id="KW-1185">Reference proteome</keyword>
<keyword evidence="1" id="KW-1133">Transmembrane helix</keyword>
<name>A0A1Z5KHT3_FISSO</name>
<feature type="transmembrane region" description="Helical" evidence="1">
    <location>
        <begin position="84"/>
        <end position="113"/>
    </location>
</feature>
<evidence type="ECO:0000313" key="2">
    <source>
        <dbReference type="EMBL" id="GAX25787.1"/>
    </source>
</evidence>
<dbReference type="AlphaFoldDB" id="A0A1Z5KHT3"/>
<evidence type="ECO:0000256" key="1">
    <source>
        <dbReference type="SAM" id="Phobius"/>
    </source>
</evidence>
<reference evidence="2 3" key="1">
    <citation type="journal article" date="2015" name="Plant Cell">
        <title>Oil accumulation by the oleaginous diatom Fistulifera solaris as revealed by the genome and transcriptome.</title>
        <authorList>
            <person name="Tanaka T."/>
            <person name="Maeda Y."/>
            <person name="Veluchamy A."/>
            <person name="Tanaka M."/>
            <person name="Abida H."/>
            <person name="Marechal E."/>
            <person name="Bowler C."/>
            <person name="Muto M."/>
            <person name="Sunaga Y."/>
            <person name="Tanaka M."/>
            <person name="Yoshino T."/>
            <person name="Taniguchi T."/>
            <person name="Fukuda Y."/>
            <person name="Nemoto M."/>
            <person name="Matsumoto M."/>
            <person name="Wong P.S."/>
            <person name="Aburatani S."/>
            <person name="Fujibuchi W."/>
        </authorList>
    </citation>
    <scope>NUCLEOTIDE SEQUENCE [LARGE SCALE GENOMIC DNA]</scope>
    <source>
        <strain evidence="2 3">JPCC DA0580</strain>
    </source>
</reference>
<keyword evidence="1" id="KW-0812">Transmembrane</keyword>
<organism evidence="2 3">
    <name type="scientific">Fistulifera solaris</name>
    <name type="common">Oleaginous diatom</name>
    <dbReference type="NCBI Taxonomy" id="1519565"/>
    <lineage>
        <taxon>Eukaryota</taxon>
        <taxon>Sar</taxon>
        <taxon>Stramenopiles</taxon>
        <taxon>Ochrophyta</taxon>
        <taxon>Bacillariophyta</taxon>
        <taxon>Bacillariophyceae</taxon>
        <taxon>Bacillariophycidae</taxon>
        <taxon>Naviculales</taxon>
        <taxon>Naviculaceae</taxon>
        <taxon>Fistulifera</taxon>
    </lineage>
</organism>